<name>A0A7W4W903_9GAMM</name>
<dbReference type="Proteomes" id="UP000535937">
    <property type="component" value="Unassembled WGS sequence"/>
</dbReference>
<evidence type="ECO:0000313" key="2">
    <source>
        <dbReference type="Proteomes" id="UP000535937"/>
    </source>
</evidence>
<reference evidence="1 2" key="1">
    <citation type="submission" date="2020-08" db="EMBL/GenBank/DDBJ databases">
        <title>Genomic Encyclopedia of Type Strains, Phase III (KMG-III): the genomes of soil and plant-associated and newly described type strains.</title>
        <authorList>
            <person name="Whitman W."/>
        </authorList>
    </citation>
    <scope>NUCLEOTIDE SEQUENCE [LARGE SCALE GENOMIC DNA]</scope>
    <source>
        <strain evidence="1 2">CECT 8799</strain>
    </source>
</reference>
<accession>A0A7W4W903</accession>
<dbReference type="AlphaFoldDB" id="A0A7W4W903"/>
<comment type="caution">
    <text evidence="1">The sequence shown here is derived from an EMBL/GenBank/DDBJ whole genome shotgun (WGS) entry which is preliminary data.</text>
</comment>
<sequence length="40" mass="4466">MSFIAPKLKELKKAQLIFEFAVTDNKGETSTRPISVTVVK</sequence>
<gene>
    <name evidence="1" type="ORF">FHS09_000487</name>
</gene>
<dbReference type="EMBL" id="JACHWZ010000002">
    <property type="protein sequence ID" value="MBB3059679.1"/>
    <property type="molecule type" value="Genomic_DNA"/>
</dbReference>
<proteinExistence type="predicted"/>
<keyword evidence="2" id="KW-1185">Reference proteome</keyword>
<protein>
    <submittedName>
        <fullName evidence="1">Uncharacterized protein</fullName>
    </submittedName>
</protein>
<organism evidence="1 2">
    <name type="scientific">Microbulbifer rhizosphaerae</name>
    <dbReference type="NCBI Taxonomy" id="1562603"/>
    <lineage>
        <taxon>Bacteria</taxon>
        <taxon>Pseudomonadati</taxon>
        <taxon>Pseudomonadota</taxon>
        <taxon>Gammaproteobacteria</taxon>
        <taxon>Cellvibrionales</taxon>
        <taxon>Microbulbiferaceae</taxon>
        <taxon>Microbulbifer</taxon>
    </lineage>
</organism>
<evidence type="ECO:0000313" key="1">
    <source>
        <dbReference type="EMBL" id="MBB3059679.1"/>
    </source>
</evidence>